<dbReference type="SUPFAM" id="SSF53756">
    <property type="entry name" value="UDP-Glycosyltransferase/glycogen phosphorylase"/>
    <property type="match status" value="1"/>
</dbReference>
<reference evidence="4 6" key="3">
    <citation type="journal article" date="2020" name="Int. J. Syst. Evol. Microbiol.">
        <title>Novel acetic acid bacteria from cider fermentations: Acetobacter conturbans sp. nov. and Acetobacter fallax sp. nov.</title>
        <authorList>
            <person name="Sombolestani A.S."/>
            <person name="Cleenwerck I."/>
            <person name="Cnockaert M."/>
            <person name="Borremans W."/>
            <person name="Wieme A.D."/>
            <person name="De Vuyst L."/>
            <person name="Vandamme P."/>
        </authorList>
    </citation>
    <scope>NUCLEOTIDE SEQUENCE [LARGE SCALE GENOMIC DNA]</scope>
    <source>
        <strain evidence="4 6">LMG 23848</strain>
    </source>
</reference>
<feature type="domain" description="Glycosyl transferase family 1" evidence="1">
    <location>
        <begin position="180"/>
        <end position="333"/>
    </location>
</feature>
<dbReference type="EMBL" id="LN609302">
    <property type="protein sequence ID" value="CEF56885.1"/>
    <property type="molecule type" value="Genomic_DNA"/>
</dbReference>
<dbReference type="InterPro" id="IPR028098">
    <property type="entry name" value="Glyco_trans_4-like_N"/>
</dbReference>
<evidence type="ECO:0000313" key="4">
    <source>
        <dbReference type="EMBL" id="NHO39082.1"/>
    </source>
</evidence>
<dbReference type="EMBL" id="WOTE01000002">
    <property type="protein sequence ID" value="NHO39082.1"/>
    <property type="molecule type" value="Genomic_DNA"/>
</dbReference>
<dbReference type="AlphaFoldDB" id="A0A0U5F5M0"/>
<keyword evidence="3" id="KW-0808">Transferase</keyword>
<feature type="domain" description="Glycosyltransferase subfamily 4-like N-terminal" evidence="2">
    <location>
        <begin position="14"/>
        <end position="168"/>
    </location>
</feature>
<organism evidence="3 5">
    <name type="scientific">Acetobacter ghanensis</name>
    <dbReference type="NCBI Taxonomy" id="431306"/>
    <lineage>
        <taxon>Bacteria</taxon>
        <taxon>Pseudomonadati</taxon>
        <taxon>Pseudomonadota</taxon>
        <taxon>Alphaproteobacteria</taxon>
        <taxon>Acetobacterales</taxon>
        <taxon>Acetobacteraceae</taxon>
        <taxon>Acetobacter</taxon>
    </lineage>
</organism>
<dbReference type="Pfam" id="PF13439">
    <property type="entry name" value="Glyco_transf_4"/>
    <property type="match status" value="1"/>
</dbReference>
<evidence type="ECO:0000313" key="3">
    <source>
        <dbReference type="EMBL" id="CEF56885.1"/>
    </source>
</evidence>
<evidence type="ECO:0000259" key="1">
    <source>
        <dbReference type="Pfam" id="PF00534"/>
    </source>
</evidence>
<keyword evidence="6" id="KW-1185">Reference proteome</keyword>
<dbReference type="Proteomes" id="UP000657200">
    <property type="component" value="Unassembled WGS sequence"/>
</dbReference>
<dbReference type="OrthoDB" id="9781738at2"/>
<accession>A0A0U5F5M0</accession>
<keyword evidence="3" id="KW-0328">Glycosyltransferase</keyword>
<dbReference type="STRING" id="431306.AGA_2237"/>
<proteinExistence type="predicted"/>
<dbReference type="RefSeq" id="WP_059024261.1">
    <property type="nucleotide sequence ID" value="NZ_LN609302.1"/>
</dbReference>
<evidence type="ECO:0000259" key="2">
    <source>
        <dbReference type="Pfam" id="PF13439"/>
    </source>
</evidence>
<dbReference type="PANTHER" id="PTHR12526">
    <property type="entry name" value="GLYCOSYLTRANSFERASE"/>
    <property type="match status" value="1"/>
</dbReference>
<evidence type="ECO:0000313" key="6">
    <source>
        <dbReference type="Proteomes" id="UP000657200"/>
    </source>
</evidence>
<dbReference type="PATRIC" id="fig|431306.5.peg.2309"/>
<dbReference type="EC" id="2.4.-.-" evidence="3"/>
<evidence type="ECO:0000313" key="5">
    <source>
        <dbReference type="Proteomes" id="UP000068250"/>
    </source>
</evidence>
<protein>
    <submittedName>
        <fullName evidence="3">Glycosyl transferase, group 1</fullName>
        <ecNumber evidence="3">2.4.-.-</ecNumber>
    </submittedName>
    <submittedName>
        <fullName evidence="4">Glycosyltransferase</fullName>
    </submittedName>
</protein>
<name>A0A0U5F5M0_9PROT</name>
<gene>
    <name evidence="3" type="primary">wefN</name>
    <name evidence="3" type="ORF">AGA_2237</name>
    <name evidence="4" type="ORF">GOB80_05150</name>
</gene>
<dbReference type="GO" id="GO:0016757">
    <property type="term" value="F:glycosyltransferase activity"/>
    <property type="evidence" value="ECO:0007669"/>
    <property type="project" value="UniProtKB-KW"/>
</dbReference>
<reference evidence="3" key="1">
    <citation type="submission" date="2014-09" db="EMBL/GenBank/DDBJ databases">
        <authorList>
            <person name="Magalhaes I.L.F."/>
            <person name="Oliveira U."/>
            <person name="Santos F.R."/>
            <person name="Vidigal T.H.D.A."/>
            <person name="Brescovit A.D."/>
            <person name="Santos A.J."/>
        </authorList>
    </citation>
    <scope>NUCLEOTIDE SEQUENCE</scope>
    <source>
        <strain evidence="3">LMG 23848T</strain>
    </source>
</reference>
<dbReference type="InterPro" id="IPR001296">
    <property type="entry name" value="Glyco_trans_1"/>
</dbReference>
<dbReference type="Pfam" id="PF00534">
    <property type="entry name" value="Glycos_transf_1"/>
    <property type="match status" value="1"/>
</dbReference>
<sequence>MRVGFLIQHINGLGGTERTACAVMNGLADHTSVALIELYSQGPAVYGLDQRVQTVSLFNKHVSMVSGWARLVWRCYRQIRALRLDVLVVVESTHAFYGVAACKLAGIRCIVWEHFNCNVDLGKRKRKWGRQIAARWADTVVTLTKRDITLWRKNMTPKAELVCIPNMVPALPPVHYDPDARSVVAIGRLTPQKGFDRLLEAWSRITQDVRAKGWVLQIIGSGPDLKKLEEQAAPLVNVQFLPAQKDVSVVYARTGILVSTSRYEGLPMVLLEACAAGIPIVSFDCETGPTEIIVSGQTGFLVPDGDTACFAQDVLKLMDDRDLRRSFSTAAQTRANAFSRNSIIEKWLHLLDV</sequence>
<dbReference type="CDD" id="cd03820">
    <property type="entry name" value="GT4_AmsD-like"/>
    <property type="match status" value="1"/>
</dbReference>
<dbReference type="Gene3D" id="3.40.50.2000">
    <property type="entry name" value="Glycogen Phosphorylase B"/>
    <property type="match status" value="2"/>
</dbReference>
<reference evidence="5" key="2">
    <citation type="submission" date="2014-09" db="EMBL/GenBank/DDBJ databases">
        <authorList>
            <person name="Illeghems K.G."/>
        </authorList>
    </citation>
    <scope>NUCLEOTIDE SEQUENCE [LARGE SCALE GENOMIC DNA]</scope>
    <source>
        <strain evidence="5">LMG 23848T</strain>
    </source>
</reference>
<dbReference type="Proteomes" id="UP000068250">
    <property type="component" value="Chromosome I"/>
</dbReference>
<dbReference type="PANTHER" id="PTHR12526:SF630">
    <property type="entry name" value="GLYCOSYLTRANSFERASE"/>
    <property type="match status" value="1"/>
</dbReference>